<sequence length="286" mass="30060">MIADLAALPSDALRSELLAPNGPYTSLEVLERTGSTNTDLAAAARAGAPDRTVLIAEEQTAGRGRNTRTWLSPARAGIHVSVLLRPAEVPVARFGWLMVLGGVVVRRVVSGLCGVDAVLKWPNDLLVGPGRAKCCGVLAEAVTGANGPAVVLGIGVNVHQRADELPVGPGGLPPTSLALQGAECLERDRILVELLRELDIAERRWREHGGDPVRSGLLEEYRQVCGTLGQRVRVELPGGGGGTRFLHGVAEDVDDDGRLVVRAADGSTQPISAGDVIHLRPATHPE</sequence>
<evidence type="ECO:0000313" key="9">
    <source>
        <dbReference type="Proteomes" id="UP001501747"/>
    </source>
</evidence>
<organism evidence="8 9">
    <name type="scientific">Allokutzneria multivorans</name>
    <dbReference type="NCBI Taxonomy" id="1142134"/>
    <lineage>
        <taxon>Bacteria</taxon>
        <taxon>Bacillati</taxon>
        <taxon>Actinomycetota</taxon>
        <taxon>Actinomycetes</taxon>
        <taxon>Pseudonocardiales</taxon>
        <taxon>Pseudonocardiaceae</taxon>
        <taxon>Allokutzneria</taxon>
    </lineage>
</organism>
<dbReference type="Pfam" id="PF03099">
    <property type="entry name" value="BPL_LplA_LipB"/>
    <property type="match status" value="1"/>
</dbReference>
<evidence type="ECO:0000256" key="5">
    <source>
        <dbReference type="ARBA" id="ARBA00024227"/>
    </source>
</evidence>
<dbReference type="InterPro" id="IPR003142">
    <property type="entry name" value="BPL_C"/>
</dbReference>
<dbReference type="NCBIfam" id="TIGR00121">
    <property type="entry name" value="birA_ligase"/>
    <property type="match status" value="1"/>
</dbReference>
<reference evidence="9" key="1">
    <citation type="journal article" date="2019" name="Int. J. Syst. Evol. Microbiol.">
        <title>The Global Catalogue of Microorganisms (GCM) 10K type strain sequencing project: providing services to taxonomists for standard genome sequencing and annotation.</title>
        <authorList>
            <consortium name="The Broad Institute Genomics Platform"/>
            <consortium name="The Broad Institute Genome Sequencing Center for Infectious Disease"/>
            <person name="Wu L."/>
            <person name="Ma J."/>
        </authorList>
    </citation>
    <scope>NUCLEOTIDE SEQUENCE [LARGE SCALE GENOMIC DNA]</scope>
    <source>
        <strain evidence="9">JCM 17342</strain>
    </source>
</reference>
<protein>
    <recommendedName>
        <fullName evidence="5">biotin--[biotin carboxyl-carrier protein] ligase</fullName>
        <ecNumber evidence="5">6.3.4.15</ecNumber>
    </recommendedName>
</protein>
<keyword evidence="3" id="KW-0067">ATP-binding</keyword>
<keyword evidence="2" id="KW-0547">Nucleotide-binding</keyword>
<evidence type="ECO:0000259" key="7">
    <source>
        <dbReference type="Pfam" id="PF03099"/>
    </source>
</evidence>
<dbReference type="EC" id="6.3.4.15" evidence="5"/>
<evidence type="ECO:0000259" key="6">
    <source>
        <dbReference type="Pfam" id="PF02237"/>
    </source>
</evidence>
<keyword evidence="1 8" id="KW-0436">Ligase</keyword>
<evidence type="ECO:0000256" key="2">
    <source>
        <dbReference type="ARBA" id="ARBA00022741"/>
    </source>
</evidence>
<dbReference type="InterPro" id="IPR004408">
    <property type="entry name" value="Biotin_CoA_COase_ligase"/>
</dbReference>
<gene>
    <name evidence="8" type="ORF">GCM10022247_08420</name>
</gene>
<evidence type="ECO:0000256" key="4">
    <source>
        <dbReference type="ARBA" id="ARBA00023267"/>
    </source>
</evidence>
<dbReference type="SUPFAM" id="SSF50037">
    <property type="entry name" value="C-terminal domain of transcriptional repressors"/>
    <property type="match status" value="1"/>
</dbReference>
<dbReference type="InterPro" id="IPR045864">
    <property type="entry name" value="aa-tRNA-synth_II/BPL/LPL"/>
</dbReference>
<dbReference type="PANTHER" id="PTHR12835">
    <property type="entry name" value="BIOTIN PROTEIN LIGASE"/>
    <property type="match status" value="1"/>
</dbReference>
<dbReference type="InterPro" id="IPR004143">
    <property type="entry name" value="BPL_LPL_catalytic"/>
</dbReference>
<dbReference type="Pfam" id="PF02237">
    <property type="entry name" value="BPL_C"/>
    <property type="match status" value="1"/>
</dbReference>
<dbReference type="Gene3D" id="3.30.930.10">
    <property type="entry name" value="Bira Bifunctional Protein, Domain 2"/>
    <property type="match status" value="1"/>
</dbReference>
<dbReference type="SUPFAM" id="SSF55681">
    <property type="entry name" value="Class II aaRS and biotin synthetases"/>
    <property type="match status" value="1"/>
</dbReference>
<dbReference type="GO" id="GO:0016874">
    <property type="term" value="F:ligase activity"/>
    <property type="evidence" value="ECO:0007669"/>
    <property type="project" value="UniProtKB-KW"/>
</dbReference>
<dbReference type="RefSeq" id="WP_344871170.1">
    <property type="nucleotide sequence ID" value="NZ_BAABAL010000005.1"/>
</dbReference>
<keyword evidence="4" id="KW-0092">Biotin</keyword>
<keyword evidence="9" id="KW-1185">Reference proteome</keyword>
<dbReference type="InterPro" id="IPR008988">
    <property type="entry name" value="Transcriptional_repressor_C"/>
</dbReference>
<evidence type="ECO:0000256" key="1">
    <source>
        <dbReference type="ARBA" id="ARBA00022598"/>
    </source>
</evidence>
<dbReference type="Gene3D" id="2.30.30.100">
    <property type="match status" value="1"/>
</dbReference>
<dbReference type="EMBL" id="BAABAL010000005">
    <property type="protein sequence ID" value="GAA3991768.1"/>
    <property type="molecule type" value="Genomic_DNA"/>
</dbReference>
<feature type="domain" description="BPL/LPL catalytic" evidence="7">
    <location>
        <begin position="30"/>
        <end position="157"/>
    </location>
</feature>
<dbReference type="Proteomes" id="UP001501747">
    <property type="component" value="Unassembled WGS sequence"/>
</dbReference>
<dbReference type="CDD" id="cd16442">
    <property type="entry name" value="BPL"/>
    <property type="match status" value="1"/>
</dbReference>
<dbReference type="PANTHER" id="PTHR12835:SF5">
    <property type="entry name" value="BIOTIN--PROTEIN LIGASE"/>
    <property type="match status" value="1"/>
</dbReference>
<evidence type="ECO:0000256" key="3">
    <source>
        <dbReference type="ARBA" id="ARBA00022840"/>
    </source>
</evidence>
<proteinExistence type="predicted"/>
<name>A0ABP7R3D3_9PSEU</name>
<comment type="caution">
    <text evidence="8">The sequence shown here is derived from an EMBL/GenBank/DDBJ whole genome shotgun (WGS) entry which is preliminary data.</text>
</comment>
<feature type="domain" description="Biotin protein ligase C-terminal" evidence="6">
    <location>
        <begin position="227"/>
        <end position="278"/>
    </location>
</feature>
<evidence type="ECO:0000313" key="8">
    <source>
        <dbReference type="EMBL" id="GAA3991768.1"/>
    </source>
</evidence>
<accession>A0ABP7R3D3</accession>